<keyword evidence="3" id="KW-1185">Reference proteome</keyword>
<evidence type="ECO:0000313" key="3">
    <source>
        <dbReference type="Proteomes" id="UP001140949"/>
    </source>
</evidence>
<gene>
    <name evidence="2" type="ORF">M6B38_175990</name>
    <name evidence="1" type="ORF">M6B38_239185</name>
</gene>
<dbReference type="EMBL" id="JANAVB010043547">
    <property type="protein sequence ID" value="KAJ6792487.1"/>
    <property type="molecule type" value="Genomic_DNA"/>
</dbReference>
<protein>
    <submittedName>
        <fullName evidence="2">Uncharacterized protein</fullName>
    </submittedName>
</protein>
<dbReference type="Proteomes" id="UP001140949">
    <property type="component" value="Unassembled WGS sequence"/>
</dbReference>
<dbReference type="EMBL" id="JANAVB010034619">
    <property type="protein sequence ID" value="KAJ6806325.1"/>
    <property type="molecule type" value="Genomic_DNA"/>
</dbReference>
<evidence type="ECO:0000313" key="1">
    <source>
        <dbReference type="EMBL" id="KAJ6792487.1"/>
    </source>
</evidence>
<reference evidence="2" key="1">
    <citation type="journal article" date="2023" name="GigaByte">
        <title>Genome assembly of the bearded iris, Iris pallida Lam.</title>
        <authorList>
            <person name="Bruccoleri R.E."/>
            <person name="Oakeley E.J."/>
            <person name="Faust A.M.E."/>
            <person name="Altorfer M."/>
            <person name="Dessus-Babus S."/>
            <person name="Burckhardt D."/>
            <person name="Oertli M."/>
            <person name="Naumann U."/>
            <person name="Petersen F."/>
            <person name="Wong J."/>
        </authorList>
    </citation>
    <scope>NUCLEOTIDE SEQUENCE</scope>
    <source>
        <strain evidence="2">GSM-AAB239-AS_SAM_17_03QT</strain>
    </source>
</reference>
<organism evidence="2 3">
    <name type="scientific">Iris pallida</name>
    <name type="common">Sweet iris</name>
    <dbReference type="NCBI Taxonomy" id="29817"/>
    <lineage>
        <taxon>Eukaryota</taxon>
        <taxon>Viridiplantae</taxon>
        <taxon>Streptophyta</taxon>
        <taxon>Embryophyta</taxon>
        <taxon>Tracheophyta</taxon>
        <taxon>Spermatophyta</taxon>
        <taxon>Magnoliopsida</taxon>
        <taxon>Liliopsida</taxon>
        <taxon>Asparagales</taxon>
        <taxon>Iridaceae</taxon>
        <taxon>Iridoideae</taxon>
        <taxon>Irideae</taxon>
        <taxon>Iris</taxon>
    </lineage>
</organism>
<accession>A0AAX6ERB6</accession>
<proteinExistence type="predicted"/>
<dbReference type="AlphaFoldDB" id="A0AAX6ERB6"/>
<sequence length="46" mass="5576">MLLFYQSSQTITCRLLFQIYYCIDRLVYCFSSCNYCSILQVSPFHY</sequence>
<name>A0AAX6ERB6_IRIPA</name>
<evidence type="ECO:0000313" key="2">
    <source>
        <dbReference type="EMBL" id="KAJ6806325.1"/>
    </source>
</evidence>
<comment type="caution">
    <text evidence="2">The sequence shown here is derived from an EMBL/GenBank/DDBJ whole genome shotgun (WGS) entry which is preliminary data.</text>
</comment>
<reference evidence="2" key="2">
    <citation type="submission" date="2023-04" db="EMBL/GenBank/DDBJ databases">
        <authorList>
            <person name="Bruccoleri R.E."/>
            <person name="Oakeley E.J."/>
            <person name="Faust A.-M."/>
            <person name="Dessus-Babus S."/>
            <person name="Altorfer M."/>
            <person name="Burckhardt D."/>
            <person name="Oertli M."/>
            <person name="Naumann U."/>
            <person name="Petersen F."/>
            <person name="Wong J."/>
        </authorList>
    </citation>
    <scope>NUCLEOTIDE SEQUENCE</scope>
    <source>
        <strain evidence="2">GSM-AAB239-AS_SAM_17_03QT</strain>
        <tissue evidence="2">Leaf</tissue>
    </source>
</reference>